<feature type="region of interest" description="Disordered" evidence="1">
    <location>
        <begin position="56"/>
        <end position="130"/>
    </location>
</feature>
<feature type="compositionally biased region" description="Acidic residues" evidence="1">
    <location>
        <begin position="115"/>
        <end position="130"/>
    </location>
</feature>
<dbReference type="RefSeq" id="XP_033380978.1">
    <property type="nucleotide sequence ID" value="XM_033531229.1"/>
</dbReference>
<evidence type="ECO:0000256" key="1">
    <source>
        <dbReference type="SAM" id="MobiDB-lite"/>
    </source>
</evidence>
<reference evidence="2" key="1">
    <citation type="journal article" date="2020" name="Stud. Mycol.">
        <title>101 Dothideomycetes genomes: a test case for predicting lifestyles and emergence of pathogens.</title>
        <authorList>
            <person name="Haridas S."/>
            <person name="Albert R."/>
            <person name="Binder M."/>
            <person name="Bloem J."/>
            <person name="Labutti K."/>
            <person name="Salamov A."/>
            <person name="Andreopoulos B."/>
            <person name="Baker S."/>
            <person name="Barry K."/>
            <person name="Bills G."/>
            <person name="Bluhm B."/>
            <person name="Cannon C."/>
            <person name="Castanera R."/>
            <person name="Culley D."/>
            <person name="Daum C."/>
            <person name="Ezra D."/>
            <person name="Gonzalez J."/>
            <person name="Henrissat B."/>
            <person name="Kuo A."/>
            <person name="Liang C."/>
            <person name="Lipzen A."/>
            <person name="Lutzoni F."/>
            <person name="Magnuson J."/>
            <person name="Mondo S."/>
            <person name="Nolan M."/>
            <person name="Ohm R."/>
            <person name="Pangilinan J."/>
            <person name="Park H.-J."/>
            <person name="Ramirez L."/>
            <person name="Alfaro M."/>
            <person name="Sun H."/>
            <person name="Tritt A."/>
            <person name="Yoshinaga Y."/>
            <person name="Zwiers L.-H."/>
            <person name="Turgeon B."/>
            <person name="Goodwin S."/>
            <person name="Spatafora J."/>
            <person name="Crous P."/>
            <person name="Grigoriev I."/>
        </authorList>
    </citation>
    <scope>NUCLEOTIDE SEQUENCE</scope>
    <source>
        <strain evidence="2">CBS 175.79</strain>
    </source>
</reference>
<dbReference type="GeneID" id="54288626"/>
<accession>A0A6A5XIE1</accession>
<name>A0A6A5XIE1_9PLEO</name>
<sequence>MVTLDWKDSVTKERLLAAVIGSFESTININEVARLMGDGITYNQIENQLRKVKADAKKLKDEAKGRGAPPPSTPRKVKTPKKVTDGVSSGRVSKTPSKKAGSQNTSPLKKQILDYETDDQFNYGDDELYT</sequence>
<dbReference type="Proteomes" id="UP000799778">
    <property type="component" value="Unassembled WGS sequence"/>
</dbReference>
<organism evidence="2 3">
    <name type="scientific">Aaosphaeria arxii CBS 175.79</name>
    <dbReference type="NCBI Taxonomy" id="1450172"/>
    <lineage>
        <taxon>Eukaryota</taxon>
        <taxon>Fungi</taxon>
        <taxon>Dikarya</taxon>
        <taxon>Ascomycota</taxon>
        <taxon>Pezizomycotina</taxon>
        <taxon>Dothideomycetes</taxon>
        <taxon>Pleosporomycetidae</taxon>
        <taxon>Pleosporales</taxon>
        <taxon>Pleosporales incertae sedis</taxon>
        <taxon>Aaosphaeria</taxon>
    </lineage>
</organism>
<gene>
    <name evidence="2" type="ORF">BU24DRAFT_453011</name>
</gene>
<evidence type="ECO:0000313" key="2">
    <source>
        <dbReference type="EMBL" id="KAF2012639.1"/>
    </source>
</evidence>
<dbReference type="EMBL" id="ML978072">
    <property type="protein sequence ID" value="KAF2012639.1"/>
    <property type="molecule type" value="Genomic_DNA"/>
</dbReference>
<dbReference type="AlphaFoldDB" id="A0A6A5XIE1"/>
<proteinExistence type="predicted"/>
<evidence type="ECO:0000313" key="3">
    <source>
        <dbReference type="Proteomes" id="UP000799778"/>
    </source>
</evidence>
<feature type="compositionally biased region" description="Basic and acidic residues" evidence="1">
    <location>
        <begin position="56"/>
        <end position="65"/>
    </location>
</feature>
<feature type="compositionally biased region" description="Polar residues" evidence="1">
    <location>
        <begin position="86"/>
        <end position="108"/>
    </location>
</feature>
<protein>
    <submittedName>
        <fullName evidence="2">Uncharacterized protein</fullName>
    </submittedName>
</protein>
<dbReference type="OrthoDB" id="4828117at2759"/>
<keyword evidence="3" id="KW-1185">Reference proteome</keyword>